<organism evidence="1 2">
    <name type="scientific">Planctomicrobium piriforme</name>
    <dbReference type="NCBI Taxonomy" id="1576369"/>
    <lineage>
        <taxon>Bacteria</taxon>
        <taxon>Pseudomonadati</taxon>
        <taxon>Planctomycetota</taxon>
        <taxon>Planctomycetia</taxon>
        <taxon>Planctomycetales</taxon>
        <taxon>Planctomycetaceae</taxon>
        <taxon>Planctomicrobium</taxon>
    </lineage>
</organism>
<reference evidence="2" key="1">
    <citation type="submission" date="2016-10" db="EMBL/GenBank/DDBJ databases">
        <authorList>
            <person name="Varghese N."/>
            <person name="Submissions S."/>
        </authorList>
    </citation>
    <scope>NUCLEOTIDE SEQUENCE [LARGE SCALE GENOMIC DNA]</scope>
    <source>
        <strain evidence="2">DSM 26348</strain>
    </source>
</reference>
<dbReference type="EMBL" id="FOQD01000005">
    <property type="protein sequence ID" value="SFI10012.1"/>
    <property type="molecule type" value="Genomic_DNA"/>
</dbReference>
<dbReference type="AlphaFoldDB" id="A0A1I3FFY1"/>
<sequence>MKSYQSTIEPKSALQSQAAGRYWFWYSFTFPGFRAR</sequence>
<dbReference type="STRING" id="1576369.SAMN05421753_105225"/>
<gene>
    <name evidence="1" type="ORF">SAMN05421753_105225</name>
</gene>
<dbReference type="Proteomes" id="UP000199518">
    <property type="component" value="Unassembled WGS sequence"/>
</dbReference>
<keyword evidence="2" id="KW-1185">Reference proteome</keyword>
<protein>
    <submittedName>
        <fullName evidence="1">Uncharacterized protein</fullName>
    </submittedName>
</protein>
<evidence type="ECO:0000313" key="1">
    <source>
        <dbReference type="EMBL" id="SFI10012.1"/>
    </source>
</evidence>
<proteinExistence type="predicted"/>
<name>A0A1I3FFY1_9PLAN</name>
<evidence type="ECO:0000313" key="2">
    <source>
        <dbReference type="Proteomes" id="UP000199518"/>
    </source>
</evidence>
<accession>A0A1I3FFY1</accession>